<accession>X1VS60</accession>
<proteinExistence type="predicted"/>
<dbReference type="AlphaFoldDB" id="X1VS60"/>
<organism evidence="2">
    <name type="scientific">marine sediment metagenome</name>
    <dbReference type="NCBI Taxonomy" id="412755"/>
    <lineage>
        <taxon>unclassified sequences</taxon>
        <taxon>metagenomes</taxon>
        <taxon>ecological metagenomes</taxon>
    </lineage>
</organism>
<keyword evidence="1" id="KW-0812">Transmembrane</keyword>
<keyword evidence="1" id="KW-1133">Transmembrane helix</keyword>
<reference evidence="2" key="1">
    <citation type="journal article" date="2014" name="Front. Microbiol.">
        <title>High frequency of phylogenetically diverse reductive dehalogenase-homologous genes in deep subseafloor sedimentary metagenomes.</title>
        <authorList>
            <person name="Kawai M."/>
            <person name="Futagami T."/>
            <person name="Toyoda A."/>
            <person name="Takaki Y."/>
            <person name="Nishi S."/>
            <person name="Hori S."/>
            <person name="Arai W."/>
            <person name="Tsubouchi T."/>
            <person name="Morono Y."/>
            <person name="Uchiyama I."/>
            <person name="Ito T."/>
            <person name="Fujiyama A."/>
            <person name="Inagaki F."/>
            <person name="Takami H."/>
        </authorList>
    </citation>
    <scope>NUCLEOTIDE SEQUENCE</scope>
    <source>
        <strain evidence="2">Expedition CK06-06</strain>
    </source>
</reference>
<evidence type="ECO:0000313" key="2">
    <source>
        <dbReference type="EMBL" id="GAJ23492.1"/>
    </source>
</evidence>
<name>X1VS60_9ZZZZ</name>
<sequence length="79" mass="9030">MNDGFGNYIYIILMIVVLVISLLGKKRKQKETTLPGEEKKISGPDLFKEFLFGEEQTKIEDQPAMDIEKDEEPVVEIAE</sequence>
<feature type="non-terminal residue" evidence="2">
    <location>
        <position position="79"/>
    </location>
</feature>
<gene>
    <name evidence="2" type="ORF">S12H4_57529</name>
</gene>
<keyword evidence="1" id="KW-0472">Membrane</keyword>
<evidence type="ECO:0000256" key="1">
    <source>
        <dbReference type="SAM" id="Phobius"/>
    </source>
</evidence>
<dbReference type="EMBL" id="BARW01037225">
    <property type="protein sequence ID" value="GAJ23492.1"/>
    <property type="molecule type" value="Genomic_DNA"/>
</dbReference>
<protein>
    <submittedName>
        <fullName evidence="2">Uncharacterized protein</fullName>
    </submittedName>
</protein>
<comment type="caution">
    <text evidence="2">The sequence shown here is derived from an EMBL/GenBank/DDBJ whole genome shotgun (WGS) entry which is preliminary data.</text>
</comment>
<feature type="transmembrane region" description="Helical" evidence="1">
    <location>
        <begin position="6"/>
        <end position="24"/>
    </location>
</feature>